<dbReference type="Proteomes" id="UP000319383">
    <property type="component" value="Chromosome"/>
</dbReference>
<evidence type="ECO:0000313" key="3">
    <source>
        <dbReference type="Proteomes" id="UP000319383"/>
    </source>
</evidence>
<sequence>MSEFPEMSMHKSTDAELDAYVARLARRRCGLIFLAALVVLAIFFAILSAAGLTTRVHWVGSHELDVHILVLDAGTRRPIPAAKVTIFDGPSHPLETPPDIFSKIDFGPNSKNANPQQGQTDDEGQVVLTHQFVAHGTSSAYSEVGSVLTSGVWAKVSADGYGTVIISVGGQDGRPRDIHTQGPVFLTVMLSP</sequence>
<dbReference type="RefSeq" id="WP_145379445.1">
    <property type="nucleotide sequence ID" value="NZ_CP036276.1"/>
</dbReference>
<proteinExistence type="predicted"/>
<gene>
    <name evidence="2" type="ORF">Mal52_53940</name>
</gene>
<keyword evidence="3" id="KW-1185">Reference proteome</keyword>
<keyword evidence="1" id="KW-1133">Transmembrane helix</keyword>
<accession>A0A517ZWL7</accession>
<dbReference type="EMBL" id="CP036276">
    <property type="protein sequence ID" value="QDU46871.1"/>
    <property type="molecule type" value="Genomic_DNA"/>
</dbReference>
<protein>
    <submittedName>
        <fullName evidence="2">Uncharacterized protein</fullName>
    </submittedName>
</protein>
<dbReference type="AlphaFoldDB" id="A0A517ZWL7"/>
<keyword evidence="1" id="KW-0472">Membrane</keyword>
<feature type="transmembrane region" description="Helical" evidence="1">
    <location>
        <begin position="31"/>
        <end position="52"/>
    </location>
</feature>
<evidence type="ECO:0000313" key="2">
    <source>
        <dbReference type="EMBL" id="QDU46871.1"/>
    </source>
</evidence>
<name>A0A517ZWL7_9PLAN</name>
<reference evidence="2 3" key="1">
    <citation type="submission" date="2019-02" db="EMBL/GenBank/DDBJ databases">
        <title>Deep-cultivation of Planctomycetes and their phenomic and genomic characterization uncovers novel biology.</title>
        <authorList>
            <person name="Wiegand S."/>
            <person name="Jogler M."/>
            <person name="Boedeker C."/>
            <person name="Pinto D."/>
            <person name="Vollmers J."/>
            <person name="Rivas-Marin E."/>
            <person name="Kohn T."/>
            <person name="Peeters S.H."/>
            <person name="Heuer A."/>
            <person name="Rast P."/>
            <person name="Oberbeckmann S."/>
            <person name="Bunk B."/>
            <person name="Jeske O."/>
            <person name="Meyerdierks A."/>
            <person name="Storesund J.E."/>
            <person name="Kallscheuer N."/>
            <person name="Luecker S."/>
            <person name="Lage O.M."/>
            <person name="Pohl T."/>
            <person name="Merkel B.J."/>
            <person name="Hornburger P."/>
            <person name="Mueller R.-W."/>
            <person name="Bruemmer F."/>
            <person name="Labrenz M."/>
            <person name="Spormann A.M."/>
            <person name="Op den Camp H."/>
            <person name="Overmann J."/>
            <person name="Amann R."/>
            <person name="Jetten M.S.M."/>
            <person name="Mascher T."/>
            <person name="Medema M.H."/>
            <person name="Devos D.P."/>
            <person name="Kaster A.-K."/>
            <person name="Ovreas L."/>
            <person name="Rohde M."/>
            <person name="Galperin M.Y."/>
            <person name="Jogler C."/>
        </authorList>
    </citation>
    <scope>NUCLEOTIDE SEQUENCE [LARGE SCALE GENOMIC DNA]</scope>
    <source>
        <strain evidence="2 3">Mal52</strain>
    </source>
</reference>
<evidence type="ECO:0000256" key="1">
    <source>
        <dbReference type="SAM" id="Phobius"/>
    </source>
</evidence>
<organism evidence="2 3">
    <name type="scientific">Symmachiella dynata</name>
    <dbReference type="NCBI Taxonomy" id="2527995"/>
    <lineage>
        <taxon>Bacteria</taxon>
        <taxon>Pseudomonadati</taxon>
        <taxon>Planctomycetota</taxon>
        <taxon>Planctomycetia</taxon>
        <taxon>Planctomycetales</taxon>
        <taxon>Planctomycetaceae</taxon>
        <taxon>Symmachiella</taxon>
    </lineage>
</organism>
<dbReference type="KEGG" id="sdyn:Mal52_53940"/>
<keyword evidence="1" id="KW-0812">Transmembrane</keyword>